<accession>A0A917JSW9</accession>
<proteinExistence type="predicted"/>
<dbReference type="AlphaFoldDB" id="A0A917JSW9"/>
<comment type="caution">
    <text evidence="2">The sequence shown here is derived from an EMBL/GenBank/DDBJ whole genome shotgun (WGS) entry which is preliminary data.</text>
</comment>
<evidence type="ECO:0000313" key="2">
    <source>
        <dbReference type="EMBL" id="GGI82948.1"/>
    </source>
</evidence>
<feature type="region of interest" description="Disordered" evidence="1">
    <location>
        <begin position="1"/>
        <end position="22"/>
    </location>
</feature>
<reference evidence="2" key="2">
    <citation type="submission" date="2020-09" db="EMBL/GenBank/DDBJ databases">
        <authorList>
            <person name="Sun Q."/>
            <person name="Ohkuma M."/>
        </authorList>
    </citation>
    <scope>NUCLEOTIDE SEQUENCE</scope>
    <source>
        <strain evidence="2">JCM 13919</strain>
    </source>
</reference>
<sequence>MLTPEVLNTTKASLSISGDKQRTDPDFGKYESGLSDFFNRFIADSAVQPDSLEYIRRQIAGDGFSASFDKASSNKMTWSSIFALAALATMRKNTLPLHSPERTFLETLLNTLSNGWVEGFTRFMRPKQDLLENIKSSLNQWIEQYDVELENPTQTKETLLSLYAIVCSLEKTMNSNRFVSEDLKSWVRDCKTQIEAKYNTFEAKQSLQASHVLMEAQLNSNSMSLFTALRQATAREKNKLITYLERLETLDIEQAKRLQDLNQILATSNRSFASFWQAYDTEAKFGQLMDDLSLSDKERAEWREYYNWEHGSRLSKITAAVWSGGWGIPTWFGGIKANALSIPIIQNKVRDSWLKTTSGLLSQVGSLELLEKPGAISDFIQQTRTVTHRTKELMEELEMLEHSDELKEVDIQRLISSQGSFLTDYHDKNLANAYTTFRQTIENIDELTAELEKQAVILQMLDEMQVKLTALKDAGIDMSTLNARFEEVVDEISQKSLNGLLDIEPDVPVGSKLTNAKTQIQDISDSLQNMKSSMIHMASFLQEQKQEEVLIQASDLIDARSNKLGHKILYIFSPSYRRFFKGLKDAIQQEKEQAFEKIAEMFGLKDGKDVKVKKPFNSLKNSVVAVALFAQTNKSEANQDQDQEQVHETDQNAPRSGS</sequence>
<name>A0A917JSW9_9GAMM</name>
<reference evidence="2" key="1">
    <citation type="journal article" date="2014" name="Int. J. Syst. Evol. Microbiol.">
        <title>Complete genome sequence of Corynebacterium casei LMG S-19264T (=DSM 44701T), isolated from a smear-ripened cheese.</title>
        <authorList>
            <consortium name="US DOE Joint Genome Institute (JGI-PGF)"/>
            <person name="Walter F."/>
            <person name="Albersmeier A."/>
            <person name="Kalinowski J."/>
            <person name="Ruckert C."/>
        </authorList>
    </citation>
    <scope>NUCLEOTIDE SEQUENCE</scope>
    <source>
        <strain evidence="2">JCM 13919</strain>
    </source>
</reference>
<organism evidence="2 3">
    <name type="scientific">Legionella impletisoli</name>
    <dbReference type="NCBI Taxonomy" id="343510"/>
    <lineage>
        <taxon>Bacteria</taxon>
        <taxon>Pseudomonadati</taxon>
        <taxon>Pseudomonadota</taxon>
        <taxon>Gammaproteobacteria</taxon>
        <taxon>Legionellales</taxon>
        <taxon>Legionellaceae</taxon>
        <taxon>Legionella</taxon>
    </lineage>
</organism>
<dbReference type="RefSeq" id="WP_131776137.1">
    <property type="nucleotide sequence ID" value="NZ_BMOB01000003.1"/>
</dbReference>
<dbReference type="EMBL" id="BMOB01000003">
    <property type="protein sequence ID" value="GGI82948.1"/>
    <property type="molecule type" value="Genomic_DNA"/>
</dbReference>
<dbReference type="Proteomes" id="UP000630149">
    <property type="component" value="Unassembled WGS sequence"/>
</dbReference>
<evidence type="ECO:0000256" key="1">
    <source>
        <dbReference type="SAM" id="MobiDB-lite"/>
    </source>
</evidence>
<evidence type="ECO:0000313" key="3">
    <source>
        <dbReference type="Proteomes" id="UP000630149"/>
    </source>
</evidence>
<protein>
    <submittedName>
        <fullName evidence="2">Uncharacterized protein</fullName>
    </submittedName>
</protein>
<feature type="compositionally biased region" description="Polar residues" evidence="1">
    <location>
        <begin position="1"/>
        <end position="18"/>
    </location>
</feature>
<dbReference type="OrthoDB" id="5636612at2"/>
<gene>
    <name evidence="2" type="ORF">GCM10007966_09370</name>
</gene>
<keyword evidence="3" id="KW-1185">Reference proteome</keyword>
<feature type="region of interest" description="Disordered" evidence="1">
    <location>
        <begin position="634"/>
        <end position="658"/>
    </location>
</feature>